<comment type="caution">
    <text evidence="1">The sequence shown here is derived from an EMBL/GenBank/DDBJ whole genome shotgun (WGS) entry which is preliminary data.</text>
</comment>
<dbReference type="Proteomes" id="UP001139646">
    <property type="component" value="Unassembled WGS sequence"/>
</dbReference>
<keyword evidence="2" id="KW-1185">Reference proteome</keyword>
<gene>
    <name evidence="1" type="ORF">L3081_23495</name>
</gene>
<name>A0ABS9X6E0_9GAMM</name>
<protein>
    <submittedName>
        <fullName evidence="1">Uncharacterized protein</fullName>
    </submittedName>
</protein>
<reference evidence="1" key="1">
    <citation type="submission" date="2022-01" db="EMBL/GenBank/DDBJ databases">
        <title>Colwellia maritima, isolated from seawater.</title>
        <authorList>
            <person name="Kristyanto S."/>
            <person name="Jung J."/>
            <person name="Jeon C.O."/>
        </authorList>
    </citation>
    <scope>NUCLEOTIDE SEQUENCE</scope>
    <source>
        <strain evidence="1">MSW7</strain>
    </source>
</reference>
<proteinExistence type="predicted"/>
<evidence type="ECO:0000313" key="1">
    <source>
        <dbReference type="EMBL" id="MCI2285799.1"/>
    </source>
</evidence>
<accession>A0ABS9X6E0</accession>
<dbReference type="RefSeq" id="WP_242288713.1">
    <property type="nucleotide sequence ID" value="NZ_JAKKSL010000006.1"/>
</dbReference>
<sequence>MDDYTQDNHQQLNLLIEALKEKNINAAKLSVAALTLNAQILTAPQLLLLCTQWTNLLSCHEIPKECRNNKCIS</sequence>
<dbReference type="EMBL" id="JAKKSL010000006">
    <property type="protein sequence ID" value="MCI2285799.1"/>
    <property type="molecule type" value="Genomic_DNA"/>
</dbReference>
<evidence type="ECO:0000313" key="2">
    <source>
        <dbReference type="Proteomes" id="UP001139646"/>
    </source>
</evidence>
<organism evidence="1 2">
    <name type="scientific">Colwellia maritima</name>
    <dbReference type="NCBI Taxonomy" id="2912588"/>
    <lineage>
        <taxon>Bacteria</taxon>
        <taxon>Pseudomonadati</taxon>
        <taxon>Pseudomonadota</taxon>
        <taxon>Gammaproteobacteria</taxon>
        <taxon>Alteromonadales</taxon>
        <taxon>Colwelliaceae</taxon>
        <taxon>Colwellia</taxon>
    </lineage>
</organism>